<evidence type="ECO:0000313" key="3">
    <source>
        <dbReference type="EMBL" id="AOZ04664.1"/>
    </source>
</evidence>
<feature type="repeat" description="TPR" evidence="1">
    <location>
        <begin position="121"/>
        <end position="154"/>
    </location>
</feature>
<keyword evidence="1" id="KW-0802">TPR repeat</keyword>
<evidence type="ECO:0000256" key="1">
    <source>
        <dbReference type="PROSITE-ProRule" id="PRU00339"/>
    </source>
</evidence>
<evidence type="ECO:0000313" key="4">
    <source>
        <dbReference type="Proteomes" id="UP000177515"/>
    </source>
</evidence>
<keyword evidence="4" id="KW-1185">Reference proteome</keyword>
<dbReference type="InterPro" id="IPR019734">
    <property type="entry name" value="TPR_rpt"/>
</dbReference>
<dbReference type="InterPro" id="IPR011990">
    <property type="entry name" value="TPR-like_helical_dom_sf"/>
</dbReference>
<evidence type="ECO:0008006" key="5">
    <source>
        <dbReference type="Google" id="ProtNLM"/>
    </source>
</evidence>
<accession>A0ABM6F0T6</accession>
<proteinExistence type="predicted"/>
<feature type="region of interest" description="Disordered" evidence="2">
    <location>
        <begin position="243"/>
        <end position="280"/>
    </location>
</feature>
<gene>
    <name evidence="3" type="ORF">BKK80_01515</name>
</gene>
<dbReference type="SUPFAM" id="SSF48452">
    <property type="entry name" value="TPR-like"/>
    <property type="match status" value="1"/>
</dbReference>
<dbReference type="SMART" id="SM00028">
    <property type="entry name" value="TPR"/>
    <property type="match status" value="2"/>
</dbReference>
<name>A0ABM6F0T6_9BURK</name>
<reference evidence="3 4" key="1">
    <citation type="submission" date="2016-10" db="EMBL/GenBank/DDBJ databases">
        <title>Complete genome sequences of three Cupriavidus strains isolated from various Malaysian environments.</title>
        <authorList>
            <person name="Abdullah A.A.-A."/>
            <person name="Shafie N.A.H."/>
            <person name="Lau N.S."/>
        </authorList>
    </citation>
    <scope>NUCLEOTIDE SEQUENCE [LARGE SCALE GENOMIC DNA]</scope>
    <source>
        <strain evidence="3 4">USMAA1020</strain>
    </source>
</reference>
<dbReference type="Gene3D" id="1.25.40.10">
    <property type="entry name" value="Tetratricopeptide repeat domain"/>
    <property type="match status" value="1"/>
</dbReference>
<feature type="compositionally biased region" description="Pro residues" evidence="2">
    <location>
        <begin position="258"/>
        <end position="267"/>
    </location>
</feature>
<sequence length="326" mass="33100">MAAATAAALLAGCAGSAVQNDGAPAARPAAGGTANTARADAAALTTSAAARAERGRTLEQIQALQRERRYYASLAHIAAYQQRFGADADLLALRAAALRETGQEAEAAQAYRDLNRQGKAVDSHYGLGMIATRQGDFALAAGELRQALALEPLNPQIASALGYALMRAGALQEAKAPVMQALELDGASPVAVSRAAIWLTASGRRHDAQSLVRVAKLPAAARREVDKESALVAQAVRKQALRAAQEARSANSANSVPPAQPAQPAPAAPAAATAQSQTLAQAQPLARRPIKIVLTPTARLAVAGQAIPAVPAAGATTTVAASSGGN</sequence>
<evidence type="ECO:0000256" key="2">
    <source>
        <dbReference type="SAM" id="MobiDB-lite"/>
    </source>
</evidence>
<dbReference type="RefSeq" id="WP_071068486.1">
    <property type="nucleotide sequence ID" value="NZ_CP017754.1"/>
</dbReference>
<feature type="compositionally biased region" description="Low complexity" evidence="2">
    <location>
        <begin position="268"/>
        <end position="280"/>
    </location>
</feature>
<organism evidence="3 4">
    <name type="scientific">Cupriavidus malaysiensis</name>
    <dbReference type="NCBI Taxonomy" id="367825"/>
    <lineage>
        <taxon>Bacteria</taxon>
        <taxon>Pseudomonadati</taxon>
        <taxon>Pseudomonadota</taxon>
        <taxon>Betaproteobacteria</taxon>
        <taxon>Burkholderiales</taxon>
        <taxon>Burkholderiaceae</taxon>
        <taxon>Cupriavidus</taxon>
    </lineage>
</organism>
<protein>
    <recommendedName>
        <fullName evidence="5">Pilus assembly protein TadD</fullName>
    </recommendedName>
</protein>
<dbReference type="PROSITE" id="PS50005">
    <property type="entry name" value="TPR"/>
    <property type="match status" value="1"/>
</dbReference>
<dbReference type="Proteomes" id="UP000177515">
    <property type="component" value="Chromosome 1"/>
</dbReference>
<dbReference type="EMBL" id="CP017754">
    <property type="protein sequence ID" value="AOZ04664.1"/>
    <property type="molecule type" value="Genomic_DNA"/>
</dbReference>